<accession>Q0RZK5</accession>
<dbReference type="Proteomes" id="UP000008710">
    <property type="component" value="Plasmid pRHL1"/>
</dbReference>
<proteinExistence type="predicted"/>
<dbReference type="KEGG" id="rha:RHA1_ro08236"/>
<dbReference type="AlphaFoldDB" id="Q0RZK5"/>
<organism evidence="2 3">
    <name type="scientific">Rhodococcus jostii (strain RHA1)</name>
    <dbReference type="NCBI Taxonomy" id="101510"/>
    <lineage>
        <taxon>Bacteria</taxon>
        <taxon>Bacillati</taxon>
        <taxon>Actinomycetota</taxon>
        <taxon>Actinomycetes</taxon>
        <taxon>Mycobacteriales</taxon>
        <taxon>Nocardiaceae</taxon>
        <taxon>Rhodococcus</taxon>
    </lineage>
</organism>
<dbReference type="HOGENOM" id="CLU_1601399_0_0_11"/>
<dbReference type="EMBL" id="CP000432">
    <property type="protein sequence ID" value="ABG99281.1"/>
    <property type="molecule type" value="Genomic_DNA"/>
</dbReference>
<name>Q0RZK5_RHOJR</name>
<gene>
    <name evidence="2" type="ordered locus">RHA1_ro08236</name>
</gene>
<geneLocation type="plasmid" evidence="2 3">
    <name>pRHL1</name>
</geneLocation>
<evidence type="ECO:0000313" key="3">
    <source>
        <dbReference type="Proteomes" id="UP000008710"/>
    </source>
</evidence>
<protein>
    <submittedName>
        <fullName evidence="2">Uncharacterized protein</fullName>
    </submittedName>
</protein>
<feature type="region of interest" description="Disordered" evidence="1">
    <location>
        <begin position="69"/>
        <end position="136"/>
    </location>
</feature>
<evidence type="ECO:0000256" key="1">
    <source>
        <dbReference type="SAM" id="MobiDB-lite"/>
    </source>
</evidence>
<evidence type="ECO:0000313" key="2">
    <source>
        <dbReference type="EMBL" id="ABG99281.1"/>
    </source>
</evidence>
<reference evidence="3" key="1">
    <citation type="journal article" date="2006" name="Proc. Natl. Acad. Sci. U.S.A.">
        <title>The complete genome of Rhodococcus sp. RHA1 provides insights into a catabolic powerhouse.</title>
        <authorList>
            <person name="McLeod M.P."/>
            <person name="Warren R.L."/>
            <person name="Hsiao W.W.L."/>
            <person name="Araki N."/>
            <person name="Myhre M."/>
            <person name="Fernandes C."/>
            <person name="Miyazawa D."/>
            <person name="Wong W."/>
            <person name="Lillquist A.L."/>
            <person name="Wang D."/>
            <person name="Dosanjh M."/>
            <person name="Hara H."/>
            <person name="Petrescu A."/>
            <person name="Morin R.D."/>
            <person name="Yang G."/>
            <person name="Stott J.M."/>
            <person name="Schein J.E."/>
            <person name="Shin H."/>
            <person name="Smailus D."/>
            <person name="Siddiqui A.S."/>
            <person name="Marra M.A."/>
            <person name="Jones S.J.M."/>
            <person name="Holt R."/>
            <person name="Brinkman F.S.L."/>
            <person name="Miyauchi K."/>
            <person name="Fukuda M."/>
            <person name="Davies J.E."/>
            <person name="Mohn W.W."/>
            <person name="Eltis L.D."/>
        </authorList>
    </citation>
    <scope>NUCLEOTIDE SEQUENCE [LARGE SCALE GENOMIC DNA]</scope>
    <source>
        <strain evidence="3">RHA1</strain>
    </source>
</reference>
<keyword evidence="2" id="KW-0614">Plasmid</keyword>
<sequence length="166" mass="18582">MNPVSPCWMRVHTHAHPLPKPGLRKPSASHTHTFQVVDLTRDRDHLVDGALVGQPRQWTRRMVSAVEPRVPRRAASGRVRRGGCGSRTSPRRSPGRRRGSDGETLAEGRIARAHPREQLHPIGPPHAVIEGRPDEGSHCCSVAPDPLCQRRQANRRNHRYPHPIPT</sequence>